<reference evidence="1 2" key="1">
    <citation type="submission" date="2023-07" db="EMBL/GenBank/DDBJ databases">
        <title>Sequencing the genomes of 1000 actinobacteria strains.</title>
        <authorList>
            <person name="Klenk H.-P."/>
        </authorList>
    </citation>
    <scope>NUCLEOTIDE SEQUENCE [LARGE SCALE GENOMIC DNA]</scope>
    <source>
        <strain evidence="1 2">DSM 44711</strain>
    </source>
</reference>
<gene>
    <name evidence="1" type="ORF">J2S44_008557</name>
</gene>
<dbReference type="GO" id="GO:0008168">
    <property type="term" value="F:methyltransferase activity"/>
    <property type="evidence" value="ECO:0007669"/>
    <property type="project" value="UniProtKB-KW"/>
</dbReference>
<proteinExistence type="predicted"/>
<dbReference type="AlphaFoldDB" id="A0AAE4A0C1"/>
<sequence>MSSGGVHVTPESLEHAGQRLGTVAERFASALSEFQAEIAGFGRPWGEDDIGQLIGIAHDEVSAVAFECYRDALDEIAAAGVDLAGMAQLYTVAEEAILRRMSTLREAL</sequence>
<keyword evidence="1" id="KW-0489">Methyltransferase</keyword>
<keyword evidence="1" id="KW-0808">Transferase</keyword>
<accession>A0AAE4A0C1</accession>
<name>A0AAE4A0C1_9ACTN</name>
<dbReference type="Gene3D" id="1.10.287.1060">
    <property type="entry name" value="ESAT-6-like"/>
    <property type="match status" value="1"/>
</dbReference>
<keyword evidence="2" id="KW-1185">Reference proteome</keyword>
<comment type="caution">
    <text evidence="1">The sequence shown here is derived from an EMBL/GenBank/DDBJ whole genome shotgun (WGS) entry which is preliminary data.</text>
</comment>
<evidence type="ECO:0000313" key="1">
    <source>
        <dbReference type="EMBL" id="MDR7328307.1"/>
    </source>
</evidence>
<organism evidence="1 2">
    <name type="scientific">Catenuloplanes niger</name>
    <dbReference type="NCBI Taxonomy" id="587534"/>
    <lineage>
        <taxon>Bacteria</taxon>
        <taxon>Bacillati</taxon>
        <taxon>Actinomycetota</taxon>
        <taxon>Actinomycetes</taxon>
        <taxon>Micromonosporales</taxon>
        <taxon>Micromonosporaceae</taxon>
        <taxon>Catenuloplanes</taxon>
    </lineage>
</organism>
<dbReference type="GO" id="GO:0032259">
    <property type="term" value="P:methylation"/>
    <property type="evidence" value="ECO:0007669"/>
    <property type="project" value="UniProtKB-KW"/>
</dbReference>
<evidence type="ECO:0000313" key="2">
    <source>
        <dbReference type="Proteomes" id="UP001183629"/>
    </source>
</evidence>
<dbReference type="EMBL" id="JAVDYC010000001">
    <property type="protein sequence ID" value="MDR7328307.1"/>
    <property type="molecule type" value="Genomic_DNA"/>
</dbReference>
<protein>
    <submittedName>
        <fullName evidence="1">S-methylmethionine-dependent homocysteine/selenocysteine methylase</fullName>
    </submittedName>
</protein>
<dbReference type="RefSeq" id="WP_310429391.1">
    <property type="nucleotide sequence ID" value="NZ_JAVDYC010000001.1"/>
</dbReference>
<dbReference type="Proteomes" id="UP001183629">
    <property type="component" value="Unassembled WGS sequence"/>
</dbReference>